<dbReference type="EMBL" id="CAXIEN010000325">
    <property type="protein sequence ID" value="CAL1293375.1"/>
    <property type="molecule type" value="Genomic_DNA"/>
</dbReference>
<evidence type="ECO:0000256" key="11">
    <source>
        <dbReference type="PIRSR" id="PIRSR600223-1"/>
    </source>
</evidence>
<evidence type="ECO:0000259" key="13">
    <source>
        <dbReference type="Pfam" id="PF10502"/>
    </source>
</evidence>
<dbReference type="Gene3D" id="2.10.109.10">
    <property type="entry name" value="Umud Fragment, subunit A"/>
    <property type="match status" value="1"/>
</dbReference>
<keyword evidence="7 12" id="KW-0378">Hydrolase</keyword>
<dbReference type="InterPro" id="IPR019533">
    <property type="entry name" value="Peptidase_S26"/>
</dbReference>
<dbReference type="PRINTS" id="PR00727">
    <property type="entry name" value="LEADERPTASE"/>
</dbReference>
<keyword evidence="6 12" id="KW-0999">Mitochondrion inner membrane</keyword>
<dbReference type="FunFam" id="2.10.109.10:FF:000005">
    <property type="entry name" value="Mitochondrial inner membrane protease subunit"/>
    <property type="match status" value="1"/>
</dbReference>
<dbReference type="Proteomes" id="UP001497382">
    <property type="component" value="Unassembled WGS sequence"/>
</dbReference>
<dbReference type="GO" id="GO:0006627">
    <property type="term" value="P:protein processing involved in protein targeting to mitochondrion"/>
    <property type="evidence" value="ECO:0007669"/>
    <property type="project" value="InterPro"/>
</dbReference>
<comment type="caution">
    <text evidence="14">The sequence shown here is derived from an EMBL/GenBank/DDBJ whole genome shotgun (WGS) entry which is preliminary data.</text>
</comment>
<feature type="active site" evidence="11">
    <location>
        <position position="41"/>
    </location>
</feature>
<dbReference type="InterPro" id="IPR000223">
    <property type="entry name" value="Pept_S26A_signal_pept_1"/>
</dbReference>
<comment type="similarity">
    <text evidence="2">Belongs to the peptidase S26 family. IMP2 subfamily.</text>
</comment>
<proteinExistence type="inferred from homology"/>
<evidence type="ECO:0000256" key="8">
    <source>
        <dbReference type="ARBA" id="ARBA00022989"/>
    </source>
</evidence>
<keyword evidence="4 12" id="KW-0645">Protease</keyword>
<evidence type="ECO:0000313" key="15">
    <source>
        <dbReference type="Proteomes" id="UP001497382"/>
    </source>
</evidence>
<name>A0AAV2BBW4_9ARAC</name>
<evidence type="ECO:0000313" key="14">
    <source>
        <dbReference type="EMBL" id="CAL1293375.1"/>
    </source>
</evidence>
<dbReference type="SUPFAM" id="SSF51306">
    <property type="entry name" value="LexA/Signal peptidase"/>
    <property type="match status" value="1"/>
</dbReference>
<evidence type="ECO:0000256" key="9">
    <source>
        <dbReference type="ARBA" id="ARBA00023128"/>
    </source>
</evidence>
<evidence type="ECO:0000256" key="2">
    <source>
        <dbReference type="ARBA" id="ARBA00007066"/>
    </source>
</evidence>
<feature type="active site" evidence="11">
    <location>
        <position position="89"/>
    </location>
</feature>
<evidence type="ECO:0000256" key="1">
    <source>
        <dbReference type="ARBA" id="ARBA00004434"/>
    </source>
</evidence>
<reference evidence="14 15" key="1">
    <citation type="submission" date="2024-04" db="EMBL/GenBank/DDBJ databases">
        <authorList>
            <person name="Rising A."/>
            <person name="Reimegard J."/>
            <person name="Sonavane S."/>
            <person name="Akerstrom W."/>
            <person name="Nylinder S."/>
            <person name="Hedman E."/>
            <person name="Kallberg Y."/>
        </authorList>
    </citation>
    <scope>NUCLEOTIDE SEQUENCE [LARGE SCALE GENOMIC DNA]</scope>
</reference>
<dbReference type="CDD" id="cd06530">
    <property type="entry name" value="S26_SPase_I"/>
    <property type="match status" value="1"/>
</dbReference>
<keyword evidence="8" id="KW-1133">Transmembrane helix</keyword>
<evidence type="ECO:0000256" key="4">
    <source>
        <dbReference type="ARBA" id="ARBA00022670"/>
    </source>
</evidence>
<keyword evidence="15" id="KW-1185">Reference proteome</keyword>
<dbReference type="InterPro" id="IPR037730">
    <property type="entry name" value="IMP2"/>
</dbReference>
<protein>
    <recommendedName>
        <fullName evidence="12">Mitochondrial inner membrane protease subunit</fullName>
        <ecNumber evidence="12">3.4.21.-</ecNumber>
    </recommendedName>
</protein>
<sequence>MSGGRWGLWLRRLGKNFLYSIPVTIAFLDSVGYVAKVEGISMQPSLNPEDQKTNDYVLLNKWAIRNFKVQHGDIVALTCPRDADQKLIKRVIAVEGETIRCSDRRRYVSIPMGHCWVEGDHVTHSMDSNYFGPVSTGLIFAKASHIVWPPSRWQKLDNEAVQTDRQPIPCPRRSWEAE</sequence>
<dbReference type="PANTHER" id="PTHR46041">
    <property type="entry name" value="MITOCHONDRIAL INNER MEMBRANE PROTEASE SUBUNIT 2"/>
    <property type="match status" value="1"/>
</dbReference>
<comment type="subunit">
    <text evidence="3">Heterodimer of 2 subunits, IMMPL1 and IMMPL2.</text>
</comment>
<comment type="subcellular location">
    <subcellularLocation>
        <location evidence="1">Mitochondrion inner membrane</location>
        <topology evidence="1">Single-pass membrane protein</topology>
    </subcellularLocation>
</comment>
<accession>A0AAV2BBW4</accession>
<dbReference type="EC" id="3.4.21.-" evidence="12"/>
<dbReference type="AlphaFoldDB" id="A0AAV2BBW4"/>
<dbReference type="NCBIfam" id="TIGR02227">
    <property type="entry name" value="sigpep_I_bact"/>
    <property type="match status" value="1"/>
</dbReference>
<evidence type="ECO:0000256" key="7">
    <source>
        <dbReference type="ARBA" id="ARBA00022801"/>
    </source>
</evidence>
<evidence type="ECO:0000256" key="12">
    <source>
        <dbReference type="RuleBase" id="RU362041"/>
    </source>
</evidence>
<keyword evidence="9 12" id="KW-0496">Mitochondrion</keyword>
<dbReference type="GO" id="GO:0042720">
    <property type="term" value="C:mitochondrial inner membrane peptidase complex"/>
    <property type="evidence" value="ECO:0007669"/>
    <property type="project" value="InterPro"/>
</dbReference>
<dbReference type="InterPro" id="IPR036286">
    <property type="entry name" value="LexA/Signal_pep-like_sf"/>
</dbReference>
<dbReference type="Pfam" id="PF10502">
    <property type="entry name" value="Peptidase_S26"/>
    <property type="match status" value="1"/>
</dbReference>
<evidence type="ECO:0000256" key="10">
    <source>
        <dbReference type="ARBA" id="ARBA00023136"/>
    </source>
</evidence>
<evidence type="ECO:0000256" key="5">
    <source>
        <dbReference type="ARBA" id="ARBA00022692"/>
    </source>
</evidence>
<organism evidence="14 15">
    <name type="scientific">Larinioides sclopetarius</name>
    <dbReference type="NCBI Taxonomy" id="280406"/>
    <lineage>
        <taxon>Eukaryota</taxon>
        <taxon>Metazoa</taxon>
        <taxon>Ecdysozoa</taxon>
        <taxon>Arthropoda</taxon>
        <taxon>Chelicerata</taxon>
        <taxon>Arachnida</taxon>
        <taxon>Araneae</taxon>
        <taxon>Araneomorphae</taxon>
        <taxon>Entelegynae</taxon>
        <taxon>Araneoidea</taxon>
        <taxon>Araneidae</taxon>
        <taxon>Larinioides</taxon>
    </lineage>
</organism>
<keyword evidence="10" id="KW-0472">Membrane</keyword>
<dbReference type="GO" id="GO:0004252">
    <property type="term" value="F:serine-type endopeptidase activity"/>
    <property type="evidence" value="ECO:0007669"/>
    <property type="project" value="InterPro"/>
</dbReference>
<keyword evidence="5" id="KW-0812">Transmembrane</keyword>
<feature type="domain" description="Peptidase S26" evidence="13">
    <location>
        <begin position="15"/>
        <end position="108"/>
    </location>
</feature>
<dbReference type="PANTHER" id="PTHR46041:SF2">
    <property type="entry name" value="MITOCHONDRIAL INNER MEMBRANE PROTEASE SUBUNIT 2"/>
    <property type="match status" value="1"/>
</dbReference>
<gene>
    <name evidence="14" type="ORF">LARSCL_LOCUS18147</name>
</gene>
<evidence type="ECO:0000256" key="6">
    <source>
        <dbReference type="ARBA" id="ARBA00022792"/>
    </source>
</evidence>
<evidence type="ECO:0000256" key="3">
    <source>
        <dbReference type="ARBA" id="ARBA00011805"/>
    </source>
</evidence>
<dbReference type="GO" id="GO:0006465">
    <property type="term" value="P:signal peptide processing"/>
    <property type="evidence" value="ECO:0007669"/>
    <property type="project" value="InterPro"/>
</dbReference>